<sequence length="2411" mass="274614">MDHRLRDYDNDSSPKRSLPSRSTTTQRHQDKGFVRWCTCQGCNNGIVLRIWAVSVASGTLRFGADKCVAVQSTPTTMASLHLMCYFLFGLLHAVYSQNSNDTTGYFTRNVTSFFNDFHNLSLLQIRSRFPCDIEFRASRQYGILVYLEVNGSNEESVSQVGAAVDLQRNGQYNALVLQIVRYVRGGESPDHRLDSGCAFSLCVAVSSVCFYGYRKRLSASRAPLMASQTKGIGYGSGQSVEKLDSITKDISQGELDQDSCNEATSAALPPSRVKTRARLFERGFVDGNSSGARAEDPDRDVEKNIQTTGETSKTNIKYLIAKFQANEDDVQDFTPNQQIVGIRYSITPSETPGGREKIRKKFFMTSAARKRFISSPLKRLYQHVQAKIQDKMHGSTETLGDDKQGSNRKFKAGRNMRIYQTVDMAKRRNRISSHPQRVSGTPKKNQATRRNEANDNAILDLGIGGSRQNLSEEEAIRSSETPLNGPGGGCPDEVQVNVVYLRNKILRLFAGNSEDTERGAKGKRPKEDFDSVRQVDVPARQSQENEELKELYELVSALVEPSGGETETLVANGDDNVYGDVKIYDVRNGVANDIRVSFLSALQEDDEDVEEEPIYAEHNFMTVVDLNTPDVSDNEGVEEDYYEPIGSARMSDIGVEMRRKSKRNSSRSSHNVKPHQEFMELYDLVTTLMKASPTSDDSTTNEDGLTADRAATSTRHEETRSREDVYTAHRPNIKYLISTFQANTDEVKDFLPRLGQHRNQMVSSSPPPVYKPEANQGAGGKKRKNFLMSLFGVLSLLTVVHAVTIRLPDVRRVVIYVHPDIFKASSGRIEVFVPQSHHVMLDTSMWTNRQPFSLQIYACSVDCPYEHYISKECTPEKDRECSPCKQCAEDEYEYYGCGTRVNRHCLHPAGSPAVLRDDIDGITYKPVANKTGYVILHDAETMVGENLHNTTDKSWIYHVSKALAFEEHIELVRESGIALELTLHTVNLLPKFEEKANEYRDSAYQITGLKRRDQDRLERFTDKYCRKVVPDYYTLLLKLYRDRHTSVITVPCHPDDDGCPEEYSGHSNYSFRSLNQKCPNSDSLPGLAIPDRGTVCLNNIPILTETFGQRLEQSPVKRFPSESCHVSSVRCEKCLQENADTDCPIIYHNIRNTTDRDRCCKISCYNTRDCRHALGETCRKVPGDCSQGDVARFVLTAHIDDVQTLNCHLSYVQPQQLYAYTYRIRYPQLKLESELRRVSAEPLNDGSAMRQPAEDEYLTVSHQSVFKPTTEDVILQGKQVNENWNYPRYAFSVHNLKRPAEFHGRNPKRNNVYNSKTDTYSLTFQTGVPFAINNLVHSPRRRDHRCPRDVGDVYDKQAIYKSDGIPVTVQSHKGAKSRWFDVTPLNKPTITFSLKGYLSHCPGYIGFIVRDAHARLELVRYDALVRCKKPSCDPEEACKFKVKFEIPMADFGDERFFTLKLLDYNSTYEILLASVNRTEFSSLPSFEIPDYLFSLPDFPWTLFGGIIALAVAATLSLVGILAYAEKKNPHRHSKKFRKATGGKSGWVTGKNAELAKKVYIHSNKLQARHCIFIVWTLIFKIAYACVFSFTAFYFILVIVHHDDLETIRTLPKFVRELNARNENISRTIDQHREGEIIRQQNHTGHMQQSCDIYIQQLFEKIRKQMAEITLFHRLQMFDIKATISFNVGQLASKEMKEFASTVANYTKQYKRKISSELRAVYEPFAEWLHRVMYNGWFQIGVGLYQVRRHFVEPIFDAICLPLPAISLLDFLGIDAALDINFLPRDLIQKIRNGLPALPTFDIPDLSDMFLNYSLPGFLPEELLHIYIPDIVLPGLDISICPQWDDKDRADVDGGDTRDDSSSSVGGVDSQRSFVTAFDPAGRADSDSALEDYLKELSETRRANVSSSDAASTIRSYDDAVSFDIDTADSEQEFRDRQMDVAAETEVVYTSRVWEYTRATLFRMFGVLDVVLLLYRLSKIYVVVVQLTRGFTEVIPQTETERRIRENKRAAREFEEKQRRQLGGTADRNSSAKANRISQQDVRIYVENTFNKPNIFDRHRLDSESEHTMKERILCVGFFCFDALTTVYLAFVNGVKSLIDKAVHTSLVPKLILIGCACIVTYVIIVVGFLYLTVQSLDELGIYDMLAARLDLNLEYSNLKIWENAAFLENVTMKAYYEQMQQQLSGMADVINSFNIEQAGIISMYENEICSYRREITGKRHCDFKILFRKLEMELLPCQLISTQPIIYEGYERDVFIDETKFESKPYVDAIRNIIIHTFYAILVVVGLVVLIAVLGYALFEYLKSRNMIRVIKIYQMDREEQTYAAIYRSVKRRQTMRRRERRLKKGEVLKEGCKHEEKNAKIVMANEEGDNEVANMMECQEADRVAPVVNGDIVSGENQQDLNKVEDDFVL</sequence>
<evidence type="ECO:0008006" key="5">
    <source>
        <dbReference type="Google" id="ProtNLM"/>
    </source>
</evidence>
<evidence type="ECO:0000313" key="4">
    <source>
        <dbReference type="Proteomes" id="UP001208570"/>
    </source>
</evidence>
<feature type="region of interest" description="Disordered" evidence="1">
    <location>
        <begin position="2004"/>
        <end position="2031"/>
    </location>
</feature>
<name>A0AAD9JPC8_9ANNE</name>
<protein>
    <recommendedName>
        <fullName evidence="5">TNFR-Cys domain-containing protein</fullName>
    </recommendedName>
</protein>
<feature type="compositionally biased region" description="Polar residues" evidence="1">
    <location>
        <begin position="432"/>
        <end position="445"/>
    </location>
</feature>
<dbReference type="EMBL" id="JAODUP010000202">
    <property type="protein sequence ID" value="KAK2156933.1"/>
    <property type="molecule type" value="Genomic_DNA"/>
</dbReference>
<proteinExistence type="predicted"/>
<evidence type="ECO:0000256" key="2">
    <source>
        <dbReference type="SAM" id="Phobius"/>
    </source>
</evidence>
<feature type="compositionally biased region" description="Basic and acidic residues" evidence="1">
    <location>
        <begin position="515"/>
        <end position="533"/>
    </location>
</feature>
<feature type="compositionally biased region" description="Basic and acidic residues" evidence="1">
    <location>
        <begin position="714"/>
        <end position="725"/>
    </location>
</feature>
<comment type="caution">
    <text evidence="3">The sequence shown here is derived from an EMBL/GenBank/DDBJ whole genome shotgun (WGS) entry which is preliminary data.</text>
</comment>
<feature type="region of interest" description="Disordered" evidence="1">
    <location>
        <begin position="758"/>
        <end position="778"/>
    </location>
</feature>
<keyword evidence="2" id="KW-0812">Transmembrane</keyword>
<keyword evidence="4" id="KW-1185">Reference proteome</keyword>
<feature type="region of interest" description="Disordered" evidence="1">
    <location>
        <begin position="692"/>
        <end position="725"/>
    </location>
</feature>
<feature type="transmembrane region" description="Helical" evidence="2">
    <location>
        <begin position="1500"/>
        <end position="1524"/>
    </location>
</feature>
<feature type="transmembrane region" description="Helical" evidence="2">
    <location>
        <begin position="2278"/>
        <end position="2299"/>
    </location>
</feature>
<feature type="compositionally biased region" description="Basic and acidic residues" evidence="1">
    <location>
        <begin position="1"/>
        <end position="14"/>
    </location>
</feature>
<accession>A0AAD9JPC8</accession>
<feature type="compositionally biased region" description="Basic and acidic residues" evidence="1">
    <location>
        <begin position="2004"/>
        <end position="2018"/>
    </location>
</feature>
<feature type="compositionally biased region" description="Polar residues" evidence="1">
    <location>
        <begin position="692"/>
        <end position="703"/>
    </location>
</feature>
<feature type="region of interest" description="Disordered" evidence="1">
    <location>
        <begin position="471"/>
        <end position="490"/>
    </location>
</feature>
<feature type="transmembrane region" description="Helical" evidence="2">
    <location>
        <begin position="2110"/>
        <end position="2131"/>
    </location>
</feature>
<gene>
    <name evidence="3" type="ORF">LSH36_202g09005</name>
</gene>
<reference evidence="3" key="1">
    <citation type="journal article" date="2023" name="Mol. Biol. Evol.">
        <title>Third-Generation Sequencing Reveals the Adaptive Role of the Epigenome in Three Deep-Sea Polychaetes.</title>
        <authorList>
            <person name="Perez M."/>
            <person name="Aroh O."/>
            <person name="Sun Y."/>
            <person name="Lan Y."/>
            <person name="Juniper S.K."/>
            <person name="Young C.R."/>
            <person name="Angers B."/>
            <person name="Qian P.Y."/>
        </authorList>
    </citation>
    <scope>NUCLEOTIDE SEQUENCE</scope>
    <source>
        <strain evidence="3">P08H-3</strain>
    </source>
</reference>
<feature type="region of interest" description="Disordered" evidence="1">
    <location>
        <begin position="1848"/>
        <end position="1867"/>
    </location>
</feature>
<feature type="transmembrane region" description="Helical" evidence="2">
    <location>
        <begin position="1572"/>
        <end position="1599"/>
    </location>
</feature>
<evidence type="ECO:0000256" key="1">
    <source>
        <dbReference type="SAM" id="MobiDB-lite"/>
    </source>
</evidence>
<dbReference type="Proteomes" id="UP001208570">
    <property type="component" value="Unassembled WGS sequence"/>
</dbReference>
<keyword evidence="2" id="KW-1133">Transmembrane helix</keyword>
<feature type="compositionally biased region" description="Basic and acidic residues" evidence="1">
    <location>
        <begin position="1848"/>
        <end position="1860"/>
    </location>
</feature>
<feature type="region of interest" description="Disordered" evidence="1">
    <location>
        <begin position="392"/>
        <end position="464"/>
    </location>
</feature>
<feature type="region of interest" description="Disordered" evidence="1">
    <location>
        <begin position="514"/>
        <end position="534"/>
    </location>
</feature>
<keyword evidence="2" id="KW-0472">Membrane</keyword>
<feature type="transmembrane region" description="Helical" evidence="2">
    <location>
        <begin position="2072"/>
        <end position="2090"/>
    </location>
</feature>
<feature type="compositionally biased region" description="Basic and acidic residues" evidence="1">
    <location>
        <begin position="392"/>
        <end position="405"/>
    </location>
</feature>
<organism evidence="3 4">
    <name type="scientific">Paralvinella palmiformis</name>
    <dbReference type="NCBI Taxonomy" id="53620"/>
    <lineage>
        <taxon>Eukaryota</taxon>
        <taxon>Metazoa</taxon>
        <taxon>Spiralia</taxon>
        <taxon>Lophotrochozoa</taxon>
        <taxon>Annelida</taxon>
        <taxon>Polychaeta</taxon>
        <taxon>Sedentaria</taxon>
        <taxon>Canalipalpata</taxon>
        <taxon>Terebellida</taxon>
        <taxon>Terebelliformia</taxon>
        <taxon>Alvinellidae</taxon>
        <taxon>Paralvinella</taxon>
    </lineage>
</organism>
<evidence type="ECO:0000313" key="3">
    <source>
        <dbReference type="EMBL" id="KAK2156933.1"/>
    </source>
</evidence>
<feature type="region of interest" description="Disordered" evidence="1">
    <location>
        <begin position="1"/>
        <end position="26"/>
    </location>
</feature>